<gene>
    <name evidence="3" type="ORF">P4O66_017212</name>
</gene>
<feature type="region of interest" description="Disordered" evidence="1">
    <location>
        <begin position="191"/>
        <end position="216"/>
    </location>
</feature>
<dbReference type="AlphaFoldDB" id="A0AAD8YTV3"/>
<dbReference type="PANTHER" id="PTHR46902:SF1">
    <property type="entry name" value="DOMON DOMAIN-CONTAINING PROTEIN FRRS1L"/>
    <property type="match status" value="1"/>
</dbReference>
<feature type="transmembrane region" description="Helical" evidence="2">
    <location>
        <begin position="345"/>
        <end position="364"/>
    </location>
</feature>
<keyword evidence="4" id="KW-1185">Reference proteome</keyword>
<reference evidence="3" key="1">
    <citation type="submission" date="2023-03" db="EMBL/GenBank/DDBJ databases">
        <title>Electrophorus voltai genome.</title>
        <authorList>
            <person name="Bian C."/>
        </authorList>
    </citation>
    <scope>NUCLEOTIDE SEQUENCE</scope>
    <source>
        <strain evidence="3">CB-2022</strain>
        <tissue evidence="3">Muscle</tissue>
    </source>
</reference>
<dbReference type="EMBL" id="JAROKS010000024">
    <property type="protein sequence ID" value="KAK1786817.1"/>
    <property type="molecule type" value="Genomic_DNA"/>
</dbReference>
<keyword evidence="2" id="KW-1133">Transmembrane helix</keyword>
<comment type="caution">
    <text evidence="3">The sequence shown here is derived from an EMBL/GenBank/DDBJ whole genome shotgun (WGS) entry which is preliminary data.</text>
</comment>
<dbReference type="GO" id="GO:0099072">
    <property type="term" value="P:regulation of postsynaptic membrane neurotransmitter receptor levels"/>
    <property type="evidence" value="ECO:0007669"/>
    <property type="project" value="TreeGrafter"/>
</dbReference>
<proteinExistence type="predicted"/>
<name>A0AAD8YTV3_9TELE</name>
<dbReference type="GO" id="GO:1900449">
    <property type="term" value="P:regulation of glutamate receptor signaling pathway"/>
    <property type="evidence" value="ECO:0007669"/>
    <property type="project" value="InterPro"/>
</dbReference>
<sequence length="437" mass="46606">MGKDTDELTTPLAFKRRNTKTLPYYTLHTSITRTGCESSKLCASKPSTCNPAGNFTCFFASFKLSFRTLFFELSGTTSGFVALGLATNQTLGPSIVFVCANNNNSFLFLTANYTNSTAGLTPVNESSVISVQGAVSGNQSIVQCTFNTTTNLTNVASTVPYYMTFYQGNYSGVPDPVFSFNTSFNLANPTSNTTATPTTASTQSTTKGGSNSLVSSGMHGSPLLSQWLSHNPPSQVLSLALRNTSQPVPSMKDTAQPIPVPMSHARPVLAPHTTPDPVAMPLDLPDLPLLNATVPPDLPYPLPHFQTLFCPTPVSASVPSSCAVLSVRVVAPETPAPVSASVSSISVFLLLFLPPGLLLFLLLLQKIVYIELETLGAAKQKRSQTCIHSVNQNSVKLQGLDTESLSCLVLQCVMVSELITTNDMTTASREDNITSRV</sequence>
<evidence type="ECO:0000256" key="1">
    <source>
        <dbReference type="SAM" id="MobiDB-lite"/>
    </source>
</evidence>
<evidence type="ECO:0000313" key="3">
    <source>
        <dbReference type="EMBL" id="KAK1786817.1"/>
    </source>
</evidence>
<organism evidence="3 4">
    <name type="scientific">Electrophorus voltai</name>
    <dbReference type="NCBI Taxonomy" id="2609070"/>
    <lineage>
        <taxon>Eukaryota</taxon>
        <taxon>Metazoa</taxon>
        <taxon>Chordata</taxon>
        <taxon>Craniata</taxon>
        <taxon>Vertebrata</taxon>
        <taxon>Euteleostomi</taxon>
        <taxon>Actinopterygii</taxon>
        <taxon>Neopterygii</taxon>
        <taxon>Teleostei</taxon>
        <taxon>Ostariophysi</taxon>
        <taxon>Gymnotiformes</taxon>
        <taxon>Gymnotoidei</taxon>
        <taxon>Gymnotidae</taxon>
        <taxon>Electrophorus</taxon>
    </lineage>
</organism>
<feature type="compositionally biased region" description="Low complexity" evidence="1">
    <location>
        <begin position="191"/>
        <end position="206"/>
    </location>
</feature>
<evidence type="ECO:0000256" key="2">
    <source>
        <dbReference type="SAM" id="Phobius"/>
    </source>
</evidence>
<evidence type="ECO:0000313" key="4">
    <source>
        <dbReference type="Proteomes" id="UP001239994"/>
    </source>
</evidence>
<dbReference type="Proteomes" id="UP001239994">
    <property type="component" value="Unassembled WGS sequence"/>
</dbReference>
<dbReference type="InterPro" id="IPR042789">
    <property type="entry name" value="FRRS1L"/>
</dbReference>
<accession>A0AAD8YTV3</accession>
<keyword evidence="2" id="KW-0472">Membrane</keyword>
<keyword evidence="2" id="KW-0812">Transmembrane</keyword>
<dbReference type="PANTHER" id="PTHR46902">
    <property type="entry name" value="DOMON DOMAIN-CONTAINING PROTEIN FRRS1L"/>
    <property type="match status" value="1"/>
</dbReference>
<protein>
    <submittedName>
        <fullName evidence="3">Uncharacterized protein</fullName>
    </submittedName>
</protein>